<dbReference type="EMBL" id="WDOP01000013">
    <property type="protein sequence ID" value="KAB7486068.1"/>
    <property type="molecule type" value="Genomic_DNA"/>
</dbReference>
<name>A0A7J5TLR3_BIFBI</name>
<proteinExistence type="predicted"/>
<gene>
    <name evidence="1" type="ORF">GBA83_09460</name>
</gene>
<sequence>MICLNPGNLRDKSSTQCRVCHASPPLSETNLTLFALVCLPSPSPSEINQVRDSSQIRECGLIYSRDSRF</sequence>
<protein>
    <submittedName>
        <fullName evidence="1">Uncharacterized protein</fullName>
    </submittedName>
</protein>
<evidence type="ECO:0000313" key="1">
    <source>
        <dbReference type="EMBL" id="KAB7486068.1"/>
    </source>
</evidence>
<evidence type="ECO:0000313" key="2">
    <source>
        <dbReference type="Proteomes" id="UP000451386"/>
    </source>
</evidence>
<comment type="caution">
    <text evidence="1">The sequence shown here is derived from an EMBL/GenBank/DDBJ whole genome shotgun (WGS) entry which is preliminary data.</text>
</comment>
<dbReference type="AlphaFoldDB" id="A0A7J5TLR3"/>
<accession>A0A7J5TLR3</accession>
<reference evidence="1 2" key="1">
    <citation type="journal article" date="2019" name="Nat. Med.">
        <title>A library of human gut bacterial isolates paired with longitudinal multiomics data enables mechanistic microbiome research.</title>
        <authorList>
            <person name="Poyet M."/>
            <person name="Groussin M."/>
            <person name="Gibbons S.M."/>
            <person name="Avila-Pacheco J."/>
            <person name="Jiang X."/>
            <person name="Kearney S.M."/>
            <person name="Perrotta A.R."/>
            <person name="Berdy B."/>
            <person name="Zhao S."/>
            <person name="Lieberman T.D."/>
            <person name="Swanson P.K."/>
            <person name="Smith M."/>
            <person name="Roesemann S."/>
            <person name="Alexander J.E."/>
            <person name="Rich S.A."/>
            <person name="Livny J."/>
            <person name="Vlamakis H."/>
            <person name="Clish C."/>
            <person name="Bullock K."/>
            <person name="Deik A."/>
            <person name="Scott J."/>
            <person name="Pierce K.A."/>
            <person name="Xavier R.J."/>
            <person name="Alm E.J."/>
        </authorList>
    </citation>
    <scope>NUCLEOTIDE SEQUENCE [LARGE SCALE GENOMIC DNA]</scope>
    <source>
        <strain evidence="1 2">BIOML-A13</strain>
    </source>
</reference>
<organism evidence="1 2">
    <name type="scientific">Bifidobacterium bifidum</name>
    <dbReference type="NCBI Taxonomy" id="1681"/>
    <lineage>
        <taxon>Bacteria</taxon>
        <taxon>Bacillati</taxon>
        <taxon>Actinomycetota</taxon>
        <taxon>Actinomycetes</taxon>
        <taxon>Bifidobacteriales</taxon>
        <taxon>Bifidobacteriaceae</taxon>
        <taxon>Bifidobacterium</taxon>
    </lineage>
</organism>
<dbReference type="Proteomes" id="UP000451386">
    <property type="component" value="Unassembled WGS sequence"/>
</dbReference>